<evidence type="ECO:0000313" key="2">
    <source>
        <dbReference type="Proteomes" id="UP000228380"/>
    </source>
</evidence>
<dbReference type="GeneID" id="103721477"/>
<dbReference type="Proteomes" id="UP000228380">
    <property type="component" value="Unplaced"/>
</dbReference>
<feature type="compositionally biased region" description="Basic and acidic residues" evidence="1">
    <location>
        <begin position="10"/>
        <end position="27"/>
    </location>
</feature>
<dbReference type="AlphaFoldDB" id="A0A8B7CZD4"/>
<accession>A0A8B7CZD4</accession>
<reference evidence="3" key="1">
    <citation type="submission" date="2025-08" db="UniProtKB">
        <authorList>
            <consortium name="RefSeq"/>
        </authorList>
    </citation>
    <scope>IDENTIFICATION</scope>
    <source>
        <tissue evidence="3">Young leaves</tissue>
    </source>
</reference>
<dbReference type="OrthoDB" id="672067at2759"/>
<dbReference type="PANTHER" id="PTHR34207:SF2">
    <property type="entry name" value="PROTEIN BIC1"/>
    <property type="match status" value="1"/>
</dbReference>
<feature type="compositionally biased region" description="Basic and acidic residues" evidence="1">
    <location>
        <begin position="34"/>
        <end position="44"/>
    </location>
</feature>
<evidence type="ECO:0000313" key="3">
    <source>
        <dbReference type="RefSeq" id="XP_008809941.2"/>
    </source>
</evidence>
<gene>
    <name evidence="3" type="primary">LOC103721477</name>
</gene>
<sequence>MPAPESTQLEDLKKRSGREAASKDSSGKKQRCPALEKRRTDASRDQAGLEDSGRERLRRHRFEMARSICMPDTWEQEGLLKDWTDSSAFSTSFVSKGIASAREALVEEFRRANSGGLKV</sequence>
<dbReference type="RefSeq" id="XP_008809941.2">
    <property type="nucleotide sequence ID" value="XM_008811719.2"/>
</dbReference>
<organism evidence="2 3">
    <name type="scientific">Phoenix dactylifera</name>
    <name type="common">Date palm</name>
    <dbReference type="NCBI Taxonomy" id="42345"/>
    <lineage>
        <taxon>Eukaryota</taxon>
        <taxon>Viridiplantae</taxon>
        <taxon>Streptophyta</taxon>
        <taxon>Embryophyta</taxon>
        <taxon>Tracheophyta</taxon>
        <taxon>Spermatophyta</taxon>
        <taxon>Magnoliopsida</taxon>
        <taxon>Liliopsida</taxon>
        <taxon>Arecaceae</taxon>
        <taxon>Coryphoideae</taxon>
        <taxon>Phoeniceae</taxon>
        <taxon>Phoenix</taxon>
    </lineage>
</organism>
<name>A0A8B7CZD4_PHODC</name>
<dbReference type="PANTHER" id="PTHR34207">
    <property type="entry name" value="PROTEIN BIC1"/>
    <property type="match status" value="1"/>
</dbReference>
<dbReference type="InterPro" id="IPR040374">
    <property type="entry name" value="BIC"/>
</dbReference>
<keyword evidence="2" id="KW-1185">Reference proteome</keyword>
<protein>
    <submittedName>
        <fullName evidence="3">Protein BIC1-like</fullName>
    </submittedName>
</protein>
<dbReference type="GO" id="GO:0009785">
    <property type="term" value="P:blue light signaling pathway"/>
    <property type="evidence" value="ECO:0007669"/>
    <property type="project" value="InterPro"/>
</dbReference>
<proteinExistence type="predicted"/>
<dbReference type="CDD" id="cd22645">
    <property type="entry name" value="BIC1_CID"/>
    <property type="match status" value="1"/>
</dbReference>
<evidence type="ECO:0000256" key="1">
    <source>
        <dbReference type="SAM" id="MobiDB-lite"/>
    </source>
</evidence>
<feature type="region of interest" description="Disordered" evidence="1">
    <location>
        <begin position="1"/>
        <end position="53"/>
    </location>
</feature>
<dbReference type="KEGG" id="pda:103721477"/>